<dbReference type="RefSeq" id="WP_114958688.1">
    <property type="nucleotide sequence ID" value="NZ_JBHSJF010000006.1"/>
</dbReference>
<keyword evidence="2" id="KW-1185">Reference proteome</keyword>
<evidence type="ECO:0008006" key="3">
    <source>
        <dbReference type="Google" id="ProtNLM"/>
    </source>
</evidence>
<protein>
    <recommendedName>
        <fullName evidence="3">FlgN protein</fullName>
    </recommendedName>
</protein>
<accession>A0ABV9Z5J4</accession>
<dbReference type="Proteomes" id="UP001595796">
    <property type="component" value="Unassembled WGS sequence"/>
</dbReference>
<sequence length="159" mass="17173">MMAQNSARNAQTAINSEGEAGALVDRIVETVDRLNAVMQQETKLIREARLSEAGKLVEDKTTLAGLYQRELEAVRAAASVIGRLVPDRAQTLRTRLAGLQETMSVNLAVVGTARAVAEDMMRTVADEVTRRERPSVYGAGGQMNYRPAAPAAMSVSRKS</sequence>
<proteinExistence type="predicted"/>
<evidence type="ECO:0000313" key="2">
    <source>
        <dbReference type="Proteomes" id="UP001595796"/>
    </source>
</evidence>
<comment type="caution">
    <text evidence="1">The sequence shown here is derived from an EMBL/GenBank/DDBJ whole genome shotgun (WGS) entry which is preliminary data.</text>
</comment>
<name>A0ABV9Z5J4_9HYPH</name>
<gene>
    <name evidence="1" type="ORF">ACFPFW_15520</name>
</gene>
<reference evidence="2" key="1">
    <citation type="journal article" date="2019" name="Int. J. Syst. Evol. Microbiol.">
        <title>The Global Catalogue of Microorganisms (GCM) 10K type strain sequencing project: providing services to taxonomists for standard genome sequencing and annotation.</title>
        <authorList>
            <consortium name="The Broad Institute Genomics Platform"/>
            <consortium name="The Broad Institute Genome Sequencing Center for Infectious Disease"/>
            <person name="Wu L."/>
            <person name="Ma J."/>
        </authorList>
    </citation>
    <scope>NUCLEOTIDE SEQUENCE [LARGE SCALE GENOMIC DNA]</scope>
    <source>
        <strain evidence="2">CGMCC 1.16444</strain>
    </source>
</reference>
<dbReference type="EMBL" id="JBHSJF010000006">
    <property type="protein sequence ID" value="MFC5069426.1"/>
    <property type="molecule type" value="Genomic_DNA"/>
</dbReference>
<organism evidence="1 2">
    <name type="scientific">Flaviflagellibacter deserti</name>
    <dbReference type="NCBI Taxonomy" id="2267266"/>
    <lineage>
        <taxon>Bacteria</taxon>
        <taxon>Pseudomonadati</taxon>
        <taxon>Pseudomonadota</taxon>
        <taxon>Alphaproteobacteria</taxon>
        <taxon>Hyphomicrobiales</taxon>
        <taxon>Flaviflagellibacter</taxon>
    </lineage>
</organism>
<evidence type="ECO:0000313" key="1">
    <source>
        <dbReference type="EMBL" id="MFC5069426.1"/>
    </source>
</evidence>